<dbReference type="Proteomes" id="UP000011988">
    <property type="component" value="Unassembled WGS sequence"/>
</dbReference>
<feature type="region of interest" description="Disordered" evidence="2">
    <location>
        <begin position="204"/>
        <end position="223"/>
    </location>
</feature>
<reference evidence="3 4" key="1">
    <citation type="submission" date="2013-01" db="EMBL/GenBank/DDBJ databases">
        <authorList>
            <person name="Harkins D.M."/>
            <person name="Durkin A.S."/>
            <person name="Brinkac L.M."/>
            <person name="Haft D.H."/>
            <person name="Selengut J.D."/>
            <person name="Sanka R."/>
            <person name="DePew J."/>
            <person name="Purushe J."/>
            <person name="Galloway R.L."/>
            <person name="Vinetz J.M."/>
            <person name="Sutton G.G."/>
            <person name="Nierman W.C."/>
            <person name="Fouts D.E."/>
        </authorList>
    </citation>
    <scope>NUCLEOTIDE SEQUENCE [LARGE SCALE GENOMIC DNA]</scope>
    <source>
        <strain evidence="3 4">79601</strain>
    </source>
</reference>
<feature type="compositionally biased region" description="Basic and acidic residues" evidence="2">
    <location>
        <begin position="204"/>
        <end position="222"/>
    </location>
</feature>
<protein>
    <recommendedName>
        <fullName evidence="5">PF14136 domain protein</fullName>
    </recommendedName>
</protein>
<feature type="coiled-coil region" evidence="1">
    <location>
        <begin position="12"/>
        <end position="39"/>
    </location>
</feature>
<dbReference type="EMBL" id="ANIK01000026">
    <property type="protein sequence ID" value="EMJ96347.1"/>
    <property type="molecule type" value="Genomic_DNA"/>
</dbReference>
<evidence type="ECO:0000256" key="1">
    <source>
        <dbReference type="SAM" id="Coils"/>
    </source>
</evidence>
<comment type="caution">
    <text evidence="3">The sequence shown here is derived from an EMBL/GenBank/DDBJ whole genome shotgun (WGS) entry which is preliminary data.</text>
</comment>
<evidence type="ECO:0000313" key="4">
    <source>
        <dbReference type="Proteomes" id="UP000011988"/>
    </source>
</evidence>
<accession>M6CWS2</accession>
<dbReference type="OrthoDB" id="344191at2"/>
<keyword evidence="1" id="KW-0175">Coiled coil</keyword>
<dbReference type="AlphaFoldDB" id="M6CWS2"/>
<dbReference type="PATRIC" id="fig|1218565.3.peg.1205"/>
<name>M6CWS2_9LEPT</name>
<evidence type="ECO:0008006" key="5">
    <source>
        <dbReference type="Google" id="ProtNLM"/>
    </source>
</evidence>
<gene>
    <name evidence="3" type="ORF">LEP1GSC194_3255</name>
</gene>
<sequence>MSKIKLIQKNRTRSLELTLENERLTVEQYEDQNRILSQTYTYENADEARKERDAFVKWKTWELYYPESESPEYADKWRSYWLGKFSERKISRTDLSRQVFVEAVKNRDIEFFNANELNPGFAMQANSARHGDPILIYAVKTNSITVVDYLLHTMWLEESVKDQNGLTAWDHVFQARDPFLGNLFLENIVLLGSDEERKEFRKELGLPAERETEPKEKAHDNSAKQGFDVEALTNFAIQKIKSFAEAHVDETFYGFAIDASYIKMNSIETFEKTLEEYQLKWPNAYDTSEKIQKLKNNVGDWKYILADFQERNEENEDGFTEGPFDEELYNEHYEADDLEQKNSEYALAMDTILKNLKEREVFRSLKTSPNFICFRAEHNY</sequence>
<evidence type="ECO:0000256" key="2">
    <source>
        <dbReference type="SAM" id="MobiDB-lite"/>
    </source>
</evidence>
<evidence type="ECO:0000313" key="3">
    <source>
        <dbReference type="EMBL" id="EMJ96347.1"/>
    </source>
</evidence>
<dbReference type="RefSeq" id="WP_020772662.1">
    <property type="nucleotide sequence ID" value="NZ_ANIK01000026.1"/>
</dbReference>
<proteinExistence type="predicted"/>
<organism evidence="3 4">
    <name type="scientific">Leptospira alstonii serovar Sichuan str. 79601</name>
    <dbReference type="NCBI Taxonomy" id="1218565"/>
    <lineage>
        <taxon>Bacteria</taxon>
        <taxon>Pseudomonadati</taxon>
        <taxon>Spirochaetota</taxon>
        <taxon>Spirochaetia</taxon>
        <taxon>Leptospirales</taxon>
        <taxon>Leptospiraceae</taxon>
        <taxon>Leptospira</taxon>
    </lineage>
</organism>